<feature type="signal peptide" evidence="1">
    <location>
        <begin position="1"/>
        <end position="25"/>
    </location>
</feature>
<dbReference type="OrthoDB" id="6845580at2"/>
<dbReference type="Proteomes" id="UP000469430">
    <property type="component" value="Unassembled WGS sequence"/>
</dbReference>
<protein>
    <recommendedName>
        <fullName evidence="4">Lipoprotein</fullName>
    </recommendedName>
</protein>
<gene>
    <name evidence="2" type="ORF">GRI97_14725</name>
</gene>
<reference evidence="2 3" key="1">
    <citation type="submission" date="2019-12" db="EMBL/GenBank/DDBJ databases">
        <title>Genomic-based taxomic classification of the family Erythrobacteraceae.</title>
        <authorList>
            <person name="Xu L."/>
        </authorList>
    </citation>
    <scope>NUCLEOTIDE SEQUENCE [LARGE SCALE GENOMIC DNA]</scope>
    <source>
        <strain evidence="2 3">S36</strain>
    </source>
</reference>
<sequence>MFKFRTTLLLSLPLTALLLTGCSREEEPPLDDATTAEFTDLFGRGFSEEKAGSGEAGAQAIAGGGTLGSDDGIPFKREFRITRDVQDALSANVGQNFSLRFMIPDPARFIEGGYARSSWEEEMEKRNFPPDTVAGGTTLLFAVGWELANGRKLTAGQNAAILRQMQAKLRGDPLANASEAERQVQTDLRLTVAGVWLEEARLREGSAVATRELSESVHQDLVRLSNNNMRDKIVTSAGFVDRAGS</sequence>
<comment type="caution">
    <text evidence="2">The sequence shown here is derived from an EMBL/GenBank/DDBJ whole genome shotgun (WGS) entry which is preliminary data.</text>
</comment>
<evidence type="ECO:0008006" key="4">
    <source>
        <dbReference type="Google" id="ProtNLM"/>
    </source>
</evidence>
<dbReference type="AlphaFoldDB" id="A0A6I4TVL8"/>
<organism evidence="2 3">
    <name type="scientific">Croceibacterium xixiisoli</name>
    <dbReference type="NCBI Taxonomy" id="1476466"/>
    <lineage>
        <taxon>Bacteria</taxon>
        <taxon>Pseudomonadati</taxon>
        <taxon>Pseudomonadota</taxon>
        <taxon>Alphaproteobacteria</taxon>
        <taxon>Sphingomonadales</taxon>
        <taxon>Erythrobacteraceae</taxon>
        <taxon>Croceibacterium</taxon>
    </lineage>
</organism>
<keyword evidence="1" id="KW-0732">Signal</keyword>
<evidence type="ECO:0000313" key="3">
    <source>
        <dbReference type="Proteomes" id="UP000469430"/>
    </source>
</evidence>
<feature type="chain" id="PRO_5026212737" description="Lipoprotein" evidence="1">
    <location>
        <begin position="26"/>
        <end position="245"/>
    </location>
</feature>
<evidence type="ECO:0000256" key="1">
    <source>
        <dbReference type="SAM" id="SignalP"/>
    </source>
</evidence>
<dbReference type="PROSITE" id="PS51257">
    <property type="entry name" value="PROKAR_LIPOPROTEIN"/>
    <property type="match status" value="1"/>
</dbReference>
<name>A0A6I4TVL8_9SPHN</name>
<evidence type="ECO:0000313" key="2">
    <source>
        <dbReference type="EMBL" id="MXP00246.1"/>
    </source>
</evidence>
<dbReference type="RefSeq" id="WP_161391969.1">
    <property type="nucleotide sequence ID" value="NZ_JBHSCP010000002.1"/>
</dbReference>
<keyword evidence="3" id="KW-1185">Reference proteome</keyword>
<accession>A0A6I4TVL8</accession>
<proteinExistence type="predicted"/>
<dbReference type="EMBL" id="WTYJ01000003">
    <property type="protein sequence ID" value="MXP00246.1"/>
    <property type="molecule type" value="Genomic_DNA"/>
</dbReference>